<proteinExistence type="predicted"/>
<evidence type="ECO:0000313" key="3">
    <source>
        <dbReference type="EMBL" id="EGP86396.1"/>
    </source>
</evidence>
<dbReference type="PANTHER" id="PTHR38795:SF1">
    <property type="entry name" value="DUF6604 DOMAIN-CONTAINING PROTEIN"/>
    <property type="match status" value="1"/>
</dbReference>
<dbReference type="OrthoDB" id="3650634at2759"/>
<dbReference type="GeneID" id="13393685"/>
<evidence type="ECO:0000313" key="4">
    <source>
        <dbReference type="Proteomes" id="UP000008062"/>
    </source>
</evidence>
<sequence>MRDDLFYDSYRRYKRGTDKIAEWLANADAFAAPNWTQTEPSVRPTKPTGETTVSVGPNINIFDALDLEDIAEPVVYLEVVKGSKGKAPNDKKKSRAKDSREVFEISSSAEELLFLLFCFFKDLHDVQTYLLEMWVGQKNGHVSLTSAAATTDLAFDVNKRKEDELLRSEWVDGIDGGSTTTVLERLTILQKTRTASAVPLYWKFEKKENGSAGLDAVTRVLFTHLEEPQSEDVDSSTVDSDDEDSDSSVVDLKELALLTSMLNLAPKRLVTDEKAKVALKKAKKTPFNKMSVDGQEYIKGLEAGGVDVSKGLMGILRGKTVLKSFVASK</sequence>
<reference evidence="3 4" key="1">
    <citation type="journal article" date="2011" name="PLoS Genet.">
        <title>Finished genome of the fungal wheat pathogen Mycosphaerella graminicola reveals dispensome structure, chromosome plasticity, and stealth pathogenesis.</title>
        <authorList>
            <person name="Goodwin S.B."/>
            <person name="Ben M'barek S."/>
            <person name="Dhillon B."/>
            <person name="Wittenberg A.H.J."/>
            <person name="Crane C.F."/>
            <person name="Hane J.K."/>
            <person name="Foster A.J."/>
            <person name="Van der Lee T.A.J."/>
            <person name="Grimwood J."/>
            <person name="Aerts A."/>
            <person name="Antoniw J."/>
            <person name="Bailey A."/>
            <person name="Bluhm B."/>
            <person name="Bowler J."/>
            <person name="Bristow J."/>
            <person name="van der Burgt A."/>
            <person name="Canto-Canche B."/>
            <person name="Churchill A.C.L."/>
            <person name="Conde-Ferraez L."/>
            <person name="Cools H.J."/>
            <person name="Coutinho P.M."/>
            <person name="Csukai M."/>
            <person name="Dehal P."/>
            <person name="De Wit P."/>
            <person name="Donzelli B."/>
            <person name="van de Geest H.C."/>
            <person name="van Ham R.C.H.J."/>
            <person name="Hammond-Kosack K.E."/>
            <person name="Henrissat B."/>
            <person name="Kilian A."/>
            <person name="Kobayashi A.K."/>
            <person name="Koopmann E."/>
            <person name="Kourmpetis Y."/>
            <person name="Kuzniar A."/>
            <person name="Lindquist E."/>
            <person name="Lombard V."/>
            <person name="Maliepaard C."/>
            <person name="Martins N."/>
            <person name="Mehrabi R."/>
            <person name="Nap J.P.H."/>
            <person name="Ponomarenko A."/>
            <person name="Rudd J.J."/>
            <person name="Salamov A."/>
            <person name="Schmutz J."/>
            <person name="Schouten H.J."/>
            <person name="Shapiro H."/>
            <person name="Stergiopoulos I."/>
            <person name="Torriani S.F.F."/>
            <person name="Tu H."/>
            <person name="de Vries R.P."/>
            <person name="Waalwijk C."/>
            <person name="Ware S.B."/>
            <person name="Wiebenga A."/>
            <person name="Zwiers L.-H."/>
            <person name="Oliver R.P."/>
            <person name="Grigoriev I.V."/>
            <person name="Kema G.H.J."/>
        </authorList>
    </citation>
    <scope>NUCLEOTIDE SEQUENCE [LARGE SCALE GENOMIC DNA]</scope>
    <source>
        <strain evidence="4">CBS 115943 / IPO323</strain>
    </source>
</reference>
<name>F9XCZ2_ZYMTI</name>
<dbReference type="Proteomes" id="UP000008062">
    <property type="component" value="Chromosome 6"/>
</dbReference>
<dbReference type="STRING" id="336722.F9XCZ2"/>
<dbReference type="InterPro" id="IPR046539">
    <property type="entry name" value="DUF6604"/>
</dbReference>
<dbReference type="InParanoid" id="F9XCZ2"/>
<dbReference type="RefSeq" id="XP_003851420.1">
    <property type="nucleotide sequence ID" value="XM_003851372.1"/>
</dbReference>
<dbReference type="AlphaFoldDB" id="F9XCZ2"/>
<protein>
    <recommendedName>
        <fullName evidence="2">DUF6604 domain-containing protein</fullName>
    </recommendedName>
</protein>
<feature type="region of interest" description="Disordered" evidence="1">
    <location>
        <begin position="227"/>
        <end position="247"/>
    </location>
</feature>
<dbReference type="PANTHER" id="PTHR38795">
    <property type="entry name" value="DUF6604 DOMAIN-CONTAINING PROTEIN"/>
    <property type="match status" value="1"/>
</dbReference>
<feature type="compositionally biased region" description="Acidic residues" evidence="1">
    <location>
        <begin position="228"/>
        <end position="246"/>
    </location>
</feature>
<dbReference type="KEGG" id="ztr:MYCGRDRAFT_93769"/>
<dbReference type="EMBL" id="CM001201">
    <property type="protein sequence ID" value="EGP86396.1"/>
    <property type="molecule type" value="Genomic_DNA"/>
</dbReference>
<evidence type="ECO:0000256" key="1">
    <source>
        <dbReference type="SAM" id="MobiDB-lite"/>
    </source>
</evidence>
<feature type="domain" description="DUF6604" evidence="2">
    <location>
        <begin position="40"/>
        <end position="166"/>
    </location>
</feature>
<evidence type="ECO:0000259" key="2">
    <source>
        <dbReference type="Pfam" id="PF20253"/>
    </source>
</evidence>
<organism evidence="3 4">
    <name type="scientific">Zymoseptoria tritici (strain CBS 115943 / IPO323)</name>
    <name type="common">Speckled leaf blotch fungus</name>
    <name type="synonym">Septoria tritici</name>
    <dbReference type="NCBI Taxonomy" id="336722"/>
    <lineage>
        <taxon>Eukaryota</taxon>
        <taxon>Fungi</taxon>
        <taxon>Dikarya</taxon>
        <taxon>Ascomycota</taxon>
        <taxon>Pezizomycotina</taxon>
        <taxon>Dothideomycetes</taxon>
        <taxon>Dothideomycetidae</taxon>
        <taxon>Mycosphaerellales</taxon>
        <taxon>Mycosphaerellaceae</taxon>
        <taxon>Zymoseptoria</taxon>
    </lineage>
</organism>
<gene>
    <name evidence="3" type="ORF">MYCGRDRAFT_93769</name>
</gene>
<accession>F9XCZ2</accession>
<dbReference type="HOGENOM" id="CLU_845212_0_0_1"/>
<dbReference type="Pfam" id="PF20253">
    <property type="entry name" value="DUF6604"/>
    <property type="match status" value="1"/>
</dbReference>
<keyword evidence="4" id="KW-1185">Reference proteome</keyword>